<evidence type="ECO:0000313" key="3">
    <source>
        <dbReference type="Proteomes" id="UP000760472"/>
    </source>
</evidence>
<protein>
    <submittedName>
        <fullName evidence="2">Thiosulfate oxidation carrier complex protein SoxZ</fullName>
    </submittedName>
</protein>
<reference evidence="2 3" key="1">
    <citation type="submission" date="2021-02" db="EMBL/GenBank/DDBJ databases">
        <title>A novel species of genus Amphritea isolated from a fishpond in China.</title>
        <authorList>
            <person name="Lu H."/>
        </authorList>
    </citation>
    <scope>NUCLEOTIDE SEQUENCE [LARGE SCALE GENOMIC DNA]</scope>
    <source>
        <strain evidence="2 3">RP18W</strain>
    </source>
</reference>
<name>A0ABS2WCU9_9GAMM</name>
<evidence type="ECO:0000313" key="2">
    <source>
        <dbReference type="EMBL" id="MBN0989538.1"/>
    </source>
</evidence>
<dbReference type="InterPro" id="IPR014880">
    <property type="entry name" value="SoxZ_dom"/>
</dbReference>
<evidence type="ECO:0000259" key="1">
    <source>
        <dbReference type="Pfam" id="PF08770"/>
    </source>
</evidence>
<dbReference type="EMBL" id="JAFFZP010000043">
    <property type="protein sequence ID" value="MBN0989538.1"/>
    <property type="molecule type" value="Genomic_DNA"/>
</dbReference>
<feature type="domain" description="Sulphur oxidation protein SoxZ" evidence="1">
    <location>
        <begin position="8"/>
        <end position="101"/>
    </location>
</feature>
<accession>A0ABS2WCU9</accession>
<dbReference type="InterPro" id="IPR030995">
    <property type="entry name" value="SoxZ"/>
</dbReference>
<dbReference type="RefSeq" id="WP_205214362.1">
    <property type="nucleotide sequence ID" value="NZ_JAFFZP010000043.1"/>
</dbReference>
<comment type="caution">
    <text evidence="2">The sequence shown here is derived from an EMBL/GenBank/DDBJ whole genome shotgun (WGS) entry which is preliminary data.</text>
</comment>
<sequence>MADMINVNAHVQNGITQVKLKVRHSMEDGQRTDKKTGKSIAAKFLREIKVMYEGKPVFAANLSTAIAENPFLAFSFSGGVKGEALTINWVENTGKSGSQTAAID</sequence>
<organism evidence="2 3">
    <name type="scientific">Amphritea pacifica</name>
    <dbReference type="NCBI Taxonomy" id="2811233"/>
    <lineage>
        <taxon>Bacteria</taxon>
        <taxon>Pseudomonadati</taxon>
        <taxon>Pseudomonadota</taxon>
        <taxon>Gammaproteobacteria</taxon>
        <taxon>Oceanospirillales</taxon>
        <taxon>Oceanospirillaceae</taxon>
        <taxon>Amphritea</taxon>
    </lineage>
</organism>
<keyword evidence="3" id="KW-1185">Reference proteome</keyword>
<dbReference type="InterPro" id="IPR014756">
    <property type="entry name" value="Ig_E-set"/>
</dbReference>
<dbReference type="NCBIfam" id="TIGR04490">
    <property type="entry name" value="SoxZ_true"/>
    <property type="match status" value="1"/>
</dbReference>
<gene>
    <name evidence="2" type="primary">soxZ</name>
    <name evidence="2" type="ORF">JW498_19395</name>
</gene>
<dbReference type="Proteomes" id="UP000760472">
    <property type="component" value="Unassembled WGS sequence"/>
</dbReference>
<proteinExistence type="predicted"/>
<dbReference type="SUPFAM" id="SSF81296">
    <property type="entry name" value="E set domains"/>
    <property type="match status" value="1"/>
</dbReference>
<dbReference type="InterPro" id="IPR013783">
    <property type="entry name" value="Ig-like_fold"/>
</dbReference>
<dbReference type="Gene3D" id="2.60.40.10">
    <property type="entry name" value="Immunoglobulins"/>
    <property type="match status" value="1"/>
</dbReference>
<dbReference type="Pfam" id="PF08770">
    <property type="entry name" value="SoxZ"/>
    <property type="match status" value="1"/>
</dbReference>